<dbReference type="Proteomes" id="UP000178647">
    <property type="component" value="Unassembled WGS sequence"/>
</dbReference>
<reference evidence="1 2" key="1">
    <citation type="journal article" date="2016" name="Nat. Commun.">
        <title>Thousands of microbial genomes shed light on interconnected biogeochemical processes in an aquifer system.</title>
        <authorList>
            <person name="Anantharaman K."/>
            <person name="Brown C.T."/>
            <person name="Hug L.A."/>
            <person name="Sharon I."/>
            <person name="Castelle C.J."/>
            <person name="Probst A.J."/>
            <person name="Thomas B.C."/>
            <person name="Singh A."/>
            <person name="Wilkins M.J."/>
            <person name="Karaoz U."/>
            <person name="Brodie E.L."/>
            <person name="Williams K.H."/>
            <person name="Hubbard S.S."/>
            <person name="Banfield J.F."/>
        </authorList>
    </citation>
    <scope>NUCLEOTIDE SEQUENCE [LARGE SCALE GENOMIC DNA]</scope>
</reference>
<comment type="caution">
    <text evidence="1">The sequence shown here is derived from an EMBL/GenBank/DDBJ whole genome shotgun (WGS) entry which is preliminary data.</text>
</comment>
<accession>A0A1G2EFX0</accession>
<gene>
    <name evidence="1" type="ORF">A2896_01950</name>
</gene>
<organism evidence="1 2">
    <name type="scientific">Candidatus Nealsonbacteria bacterium RIFCSPLOWO2_01_FULL_43_32</name>
    <dbReference type="NCBI Taxonomy" id="1801672"/>
    <lineage>
        <taxon>Bacteria</taxon>
        <taxon>Candidatus Nealsoniibacteriota</taxon>
    </lineage>
</organism>
<evidence type="ECO:0000313" key="2">
    <source>
        <dbReference type="Proteomes" id="UP000178647"/>
    </source>
</evidence>
<sequence>MAEINRIIFNTPLGGFSAGFDNIHPHTYPDLHNDNQFGANLNQIDLLTGKKKTIGSFEVNIYPNPFIK</sequence>
<dbReference type="AlphaFoldDB" id="A0A1G2EFX0"/>
<dbReference type="STRING" id="1801672.A2896_01950"/>
<dbReference type="EMBL" id="MHMH01000007">
    <property type="protein sequence ID" value="OGZ24677.1"/>
    <property type="molecule type" value="Genomic_DNA"/>
</dbReference>
<protein>
    <submittedName>
        <fullName evidence="1">Uncharacterized protein</fullName>
    </submittedName>
</protein>
<name>A0A1G2EFX0_9BACT</name>
<evidence type="ECO:0000313" key="1">
    <source>
        <dbReference type="EMBL" id="OGZ24677.1"/>
    </source>
</evidence>
<proteinExistence type="predicted"/>